<proteinExistence type="predicted"/>
<accession>A0A380TEF1</accession>
<gene>
    <name evidence="1" type="ORF">DF3PB_3370001</name>
</gene>
<dbReference type="PANTHER" id="PTHR42754:SF1">
    <property type="entry name" value="LIPOPROTEIN"/>
    <property type="match status" value="1"/>
</dbReference>
<name>A0A380TEF1_9ZZZZ</name>
<dbReference type="SUPFAM" id="SSF101898">
    <property type="entry name" value="NHL repeat"/>
    <property type="match status" value="1"/>
</dbReference>
<reference evidence="1" key="1">
    <citation type="submission" date="2018-07" db="EMBL/GenBank/DDBJ databases">
        <authorList>
            <person name="Quirk P.G."/>
            <person name="Krulwich T.A."/>
        </authorList>
    </citation>
    <scope>NUCLEOTIDE SEQUENCE</scope>
</reference>
<sequence>MTNPPRLPFLNSGVRRVLSFSAGAILAMFSLTPAHADPAPTLLWERFPGSVDYDFGEAVATDTTGNILLGGQTWGSIGRRDNHGADAFVIKFSPHGGILWRRQPGSALSERLRGIATDPADNVVAVGETGGAITGTSHGRTDGFVVKYAADGAVRWKRQFGTKFDDFAFAVAADTAGNIIVVGQVDVRGPCCETGDAFVIKYAPDGAEQWRRSFDLSGLDEATGVATDDAGDIFVAGNTASSEGPDYGAEDTFLARLSPDGTVRWIEQQETASDDGAMGVAVDGMGRIFVVGSQHLATYPQGLVAAFSGDATELWRRAFGSGLSYDGAYSVAIDAGGHVLLSGSEAGKSIVASYSREGALRWKILPERFDRGGYAFLTADGTGHIAVVGTADVRVAAGHWNAHVARYEVD</sequence>
<organism evidence="1">
    <name type="scientific">metagenome</name>
    <dbReference type="NCBI Taxonomy" id="256318"/>
    <lineage>
        <taxon>unclassified sequences</taxon>
        <taxon>metagenomes</taxon>
    </lineage>
</organism>
<evidence type="ECO:0000313" key="1">
    <source>
        <dbReference type="EMBL" id="SUS06842.1"/>
    </source>
</evidence>
<protein>
    <submittedName>
        <fullName evidence="1">Uncharacterized protein</fullName>
    </submittedName>
</protein>
<dbReference type="Gene3D" id="2.80.10.50">
    <property type="match status" value="2"/>
</dbReference>
<dbReference type="EMBL" id="UIDG01000265">
    <property type="protein sequence ID" value="SUS06842.1"/>
    <property type="molecule type" value="Genomic_DNA"/>
</dbReference>
<dbReference type="AlphaFoldDB" id="A0A380TEF1"/>
<dbReference type="PANTHER" id="PTHR42754">
    <property type="entry name" value="ENDOGLUCANASE"/>
    <property type="match status" value="1"/>
</dbReference>